<comment type="subcellular location">
    <subcellularLocation>
        <location evidence="1">Membrane</location>
        <topology evidence="1">Multi-pass membrane protein</topology>
    </subcellularLocation>
</comment>
<feature type="compositionally biased region" description="Polar residues" evidence="8">
    <location>
        <begin position="236"/>
        <end position="252"/>
    </location>
</feature>
<evidence type="ECO:0000256" key="2">
    <source>
        <dbReference type="ARBA" id="ARBA00022692"/>
    </source>
</evidence>
<dbReference type="PROSITE" id="PS50262">
    <property type="entry name" value="G_PROTEIN_RECEP_F1_2"/>
    <property type="match status" value="1"/>
</dbReference>
<evidence type="ECO:0000256" key="1">
    <source>
        <dbReference type="ARBA" id="ARBA00004141"/>
    </source>
</evidence>
<dbReference type="PANTHER" id="PTHR24243:SF230">
    <property type="entry name" value="G-PROTEIN COUPLED RECEPTORS FAMILY 1 PROFILE DOMAIN-CONTAINING PROTEIN"/>
    <property type="match status" value="1"/>
</dbReference>
<feature type="transmembrane region" description="Helical" evidence="9">
    <location>
        <begin position="141"/>
        <end position="168"/>
    </location>
</feature>
<dbReference type="InterPro" id="IPR000276">
    <property type="entry name" value="GPCR_Rhodpsn"/>
</dbReference>
<feature type="transmembrane region" description="Helical" evidence="9">
    <location>
        <begin position="183"/>
        <end position="205"/>
    </location>
</feature>
<feature type="transmembrane region" description="Helical" evidence="9">
    <location>
        <begin position="43"/>
        <end position="67"/>
    </location>
</feature>
<feature type="transmembrane region" description="Helical" evidence="9">
    <location>
        <begin position="87"/>
        <end position="120"/>
    </location>
</feature>
<accession>A0A8S4PUH4</accession>
<proteinExistence type="predicted"/>
<dbReference type="GO" id="GO:0004930">
    <property type="term" value="F:G protein-coupled receptor activity"/>
    <property type="evidence" value="ECO:0007669"/>
    <property type="project" value="UniProtKB-KW"/>
</dbReference>
<dbReference type="Proteomes" id="UP000749559">
    <property type="component" value="Unassembled WGS sequence"/>
</dbReference>
<evidence type="ECO:0000256" key="4">
    <source>
        <dbReference type="ARBA" id="ARBA00023040"/>
    </source>
</evidence>
<feature type="compositionally biased region" description="Basic and acidic residues" evidence="8">
    <location>
        <begin position="253"/>
        <end position="262"/>
    </location>
</feature>
<evidence type="ECO:0000256" key="3">
    <source>
        <dbReference type="ARBA" id="ARBA00022989"/>
    </source>
</evidence>
<evidence type="ECO:0000256" key="6">
    <source>
        <dbReference type="ARBA" id="ARBA00023170"/>
    </source>
</evidence>
<dbReference type="EMBL" id="CAIIXF020000010">
    <property type="protein sequence ID" value="CAH1796931.1"/>
    <property type="molecule type" value="Genomic_DNA"/>
</dbReference>
<dbReference type="Gene3D" id="1.20.1070.10">
    <property type="entry name" value="Rhodopsin 7-helix transmembrane proteins"/>
    <property type="match status" value="1"/>
</dbReference>
<keyword evidence="3 9" id="KW-1133">Transmembrane helix</keyword>
<dbReference type="PANTHER" id="PTHR24243">
    <property type="entry name" value="G-PROTEIN COUPLED RECEPTOR"/>
    <property type="match status" value="1"/>
</dbReference>
<organism evidence="11 12">
    <name type="scientific">Owenia fusiformis</name>
    <name type="common">Polychaete worm</name>
    <dbReference type="NCBI Taxonomy" id="6347"/>
    <lineage>
        <taxon>Eukaryota</taxon>
        <taxon>Metazoa</taxon>
        <taxon>Spiralia</taxon>
        <taxon>Lophotrochozoa</taxon>
        <taxon>Annelida</taxon>
        <taxon>Polychaeta</taxon>
        <taxon>Sedentaria</taxon>
        <taxon>Canalipalpata</taxon>
        <taxon>Sabellida</taxon>
        <taxon>Oweniida</taxon>
        <taxon>Oweniidae</taxon>
        <taxon>Owenia</taxon>
    </lineage>
</organism>
<dbReference type="Pfam" id="PF00001">
    <property type="entry name" value="7tm_1"/>
    <property type="match status" value="1"/>
</dbReference>
<keyword evidence="5 9" id="KW-0472">Membrane</keyword>
<gene>
    <name evidence="11" type="ORF">OFUS_LOCUS21288</name>
</gene>
<feature type="domain" description="G-protein coupled receptors family 1 profile" evidence="10">
    <location>
        <begin position="1"/>
        <end position="205"/>
    </location>
</feature>
<name>A0A8S4PUH4_OWEFU</name>
<protein>
    <recommendedName>
        <fullName evidence="10">G-protein coupled receptors family 1 profile domain-containing protein</fullName>
    </recommendedName>
</protein>
<keyword evidence="7" id="KW-0807">Transducer</keyword>
<dbReference type="GO" id="GO:0005886">
    <property type="term" value="C:plasma membrane"/>
    <property type="evidence" value="ECO:0007669"/>
    <property type="project" value="TreeGrafter"/>
</dbReference>
<keyword evidence="4" id="KW-0297">G-protein coupled receptor</keyword>
<reference evidence="11" key="1">
    <citation type="submission" date="2022-03" db="EMBL/GenBank/DDBJ databases">
        <authorList>
            <person name="Martin C."/>
        </authorList>
    </citation>
    <scope>NUCLEOTIDE SEQUENCE</scope>
</reference>
<keyword evidence="12" id="KW-1185">Reference proteome</keyword>
<evidence type="ECO:0000313" key="12">
    <source>
        <dbReference type="Proteomes" id="UP000749559"/>
    </source>
</evidence>
<evidence type="ECO:0000256" key="7">
    <source>
        <dbReference type="ARBA" id="ARBA00023224"/>
    </source>
</evidence>
<evidence type="ECO:0000256" key="5">
    <source>
        <dbReference type="ARBA" id="ARBA00023136"/>
    </source>
</evidence>
<evidence type="ECO:0000256" key="9">
    <source>
        <dbReference type="SAM" id="Phobius"/>
    </source>
</evidence>
<comment type="caution">
    <text evidence="11">The sequence shown here is derived from an EMBL/GenBank/DDBJ whole genome shotgun (WGS) entry which is preliminary data.</text>
</comment>
<keyword evidence="2 9" id="KW-0812">Transmembrane</keyword>
<evidence type="ECO:0000259" key="10">
    <source>
        <dbReference type="PROSITE" id="PS50262"/>
    </source>
</evidence>
<sequence length="279" mass="31843">MVFFVNYTLTDFSAWLVAIVVLERLVSVLKPHRVKVIITRNRIVITIVVIFVLLMVVNCHFLWTFSINADEVHMFSCQVQDIRYKHFVIYIFPWLDFTAFFLLPVSIVVCCNMVIATKVVHAEIQRKRLYATGSTTSGYKLTSMTVMMVAVSIFLAIATLPSIIYWFLEPTVASDDRDGQSSLLLLLTMSVISVYTNSAINFWMYSVCGSRFRQQLLIFIRCKHRIHPQPALPGNSGITLNSSINNAPPEQNNKNEHVENPKPRPVHVARPNSTMTYHS</sequence>
<keyword evidence="6" id="KW-0675">Receptor</keyword>
<dbReference type="InterPro" id="IPR017452">
    <property type="entry name" value="GPCR_Rhodpsn_7TM"/>
</dbReference>
<dbReference type="SUPFAM" id="SSF81321">
    <property type="entry name" value="Family A G protein-coupled receptor-like"/>
    <property type="match status" value="1"/>
</dbReference>
<feature type="region of interest" description="Disordered" evidence="8">
    <location>
        <begin position="233"/>
        <end position="279"/>
    </location>
</feature>
<evidence type="ECO:0000256" key="8">
    <source>
        <dbReference type="SAM" id="MobiDB-lite"/>
    </source>
</evidence>
<dbReference type="AlphaFoldDB" id="A0A8S4PUH4"/>
<evidence type="ECO:0000313" key="11">
    <source>
        <dbReference type="EMBL" id="CAH1796931.1"/>
    </source>
</evidence>